<sequence length="424" mass="47801">MDESDSGRSSKLKQPIPKTIRQFPGGRGRFPIVVNSIKRKDNIAFNCLSMEAAPKKFPPSGILKRFSQRDFPAGRGKRDSFSVSKDGFSDTILMDEPLENRVAGTIPRTCPRSRIMKGVSSKQDFPVGKQDSCYPFEDYVTTDYKGNQHSNFDSEESVPYNGKAFADPEPLGADIRMIKSPVYGDIDEDQESSASSRSKVKKVLGLYQEILTKLLGEKEAKLKGPKAKIYIEAATILKSRHKWSNTSKRIGHIPGVEVGDRFRFRAELNIIGLHGNFFTGIDYMTKDGRKLATCIVATKRYANDMKSSDVLIYSGYGGNPSILRKQLPLRDQKLEHGNLALRNSMDSRIPVRVIRQQNFKGSKASISAFKGINRQKNLNPLYVYDGLYLVEKYWQERGNLGKLVFKFQLIRILGQPKLTRIISK</sequence>
<dbReference type="SMART" id="SM00466">
    <property type="entry name" value="SRA"/>
    <property type="match status" value="1"/>
</dbReference>
<evidence type="ECO:0000313" key="6">
    <source>
        <dbReference type="EMBL" id="CAK7322882.1"/>
    </source>
</evidence>
<dbReference type="AlphaFoldDB" id="A0AAV1QQY6"/>
<accession>A0AAV1QQY6</accession>
<dbReference type="GO" id="GO:0005634">
    <property type="term" value="C:nucleus"/>
    <property type="evidence" value="ECO:0007669"/>
    <property type="project" value="UniProtKB-SubCell"/>
</dbReference>
<keyword evidence="2 3" id="KW-0539">Nucleus</keyword>
<dbReference type="GO" id="GO:0003690">
    <property type="term" value="F:double-stranded DNA binding"/>
    <property type="evidence" value="ECO:0007669"/>
    <property type="project" value="TreeGrafter"/>
</dbReference>
<dbReference type="Gene3D" id="2.30.280.10">
    <property type="entry name" value="SRA-YDG"/>
    <property type="match status" value="1"/>
</dbReference>
<proteinExistence type="predicted"/>
<reference evidence="6 7" key="1">
    <citation type="submission" date="2024-01" db="EMBL/GenBank/DDBJ databases">
        <authorList>
            <person name="Waweru B."/>
        </authorList>
    </citation>
    <scope>NUCLEOTIDE SEQUENCE [LARGE SCALE GENOMIC DNA]</scope>
</reference>
<comment type="caution">
    <text evidence="6">The sequence shown here is derived from an EMBL/GenBank/DDBJ whole genome shotgun (WGS) entry which is preliminary data.</text>
</comment>
<dbReference type="InterPro" id="IPR003105">
    <property type="entry name" value="SRA_YDG"/>
</dbReference>
<dbReference type="Proteomes" id="UP001314170">
    <property type="component" value="Unassembled WGS sequence"/>
</dbReference>
<protein>
    <recommendedName>
        <fullName evidence="5">YDG domain-containing protein</fullName>
    </recommendedName>
</protein>
<feature type="region of interest" description="Disordered" evidence="4">
    <location>
        <begin position="1"/>
        <end position="25"/>
    </location>
</feature>
<comment type="subcellular location">
    <subcellularLocation>
        <location evidence="1">Chromosome</location>
        <location evidence="1">Centromere</location>
    </subcellularLocation>
    <subcellularLocation>
        <location evidence="3">Nucleus</location>
    </subcellularLocation>
</comment>
<name>A0AAV1QQY6_9ROSI</name>
<dbReference type="PANTHER" id="PTHR45660:SF46">
    <property type="entry name" value="HISTONE-LYSINE N-METHYLTRANSFERASE, H3 LYSINE-9 SPECIFIC SUVH6"/>
    <property type="match status" value="1"/>
</dbReference>
<evidence type="ECO:0000313" key="7">
    <source>
        <dbReference type="Proteomes" id="UP001314170"/>
    </source>
</evidence>
<evidence type="ECO:0000256" key="1">
    <source>
        <dbReference type="ARBA" id="ARBA00004584"/>
    </source>
</evidence>
<dbReference type="EMBL" id="CAWUPB010000030">
    <property type="protein sequence ID" value="CAK7322882.1"/>
    <property type="molecule type" value="Genomic_DNA"/>
</dbReference>
<gene>
    <name evidence="6" type="ORF">DCAF_LOCUS495</name>
</gene>
<dbReference type="PANTHER" id="PTHR45660">
    <property type="entry name" value="HISTONE-LYSINE N-METHYLTRANSFERASE SETMAR"/>
    <property type="match status" value="1"/>
</dbReference>
<dbReference type="InterPro" id="IPR036987">
    <property type="entry name" value="SRA-YDG_sf"/>
</dbReference>
<dbReference type="PROSITE" id="PS51015">
    <property type="entry name" value="YDG"/>
    <property type="match status" value="1"/>
</dbReference>
<feature type="domain" description="YDG" evidence="5">
    <location>
        <begin position="251"/>
        <end position="411"/>
    </location>
</feature>
<keyword evidence="7" id="KW-1185">Reference proteome</keyword>
<evidence type="ECO:0000256" key="3">
    <source>
        <dbReference type="PROSITE-ProRule" id="PRU00358"/>
    </source>
</evidence>
<evidence type="ECO:0000256" key="4">
    <source>
        <dbReference type="SAM" id="MobiDB-lite"/>
    </source>
</evidence>
<dbReference type="InterPro" id="IPR051357">
    <property type="entry name" value="H3K9_HMTase_SUVAR3-9"/>
</dbReference>
<dbReference type="GO" id="GO:0000775">
    <property type="term" value="C:chromosome, centromeric region"/>
    <property type="evidence" value="ECO:0007669"/>
    <property type="project" value="UniProtKB-SubCell"/>
</dbReference>
<dbReference type="SUPFAM" id="SSF88697">
    <property type="entry name" value="PUA domain-like"/>
    <property type="match status" value="1"/>
</dbReference>
<dbReference type="InterPro" id="IPR015947">
    <property type="entry name" value="PUA-like_sf"/>
</dbReference>
<dbReference type="Pfam" id="PF02182">
    <property type="entry name" value="SAD_SRA"/>
    <property type="match status" value="1"/>
</dbReference>
<organism evidence="6 7">
    <name type="scientific">Dovyalis caffra</name>
    <dbReference type="NCBI Taxonomy" id="77055"/>
    <lineage>
        <taxon>Eukaryota</taxon>
        <taxon>Viridiplantae</taxon>
        <taxon>Streptophyta</taxon>
        <taxon>Embryophyta</taxon>
        <taxon>Tracheophyta</taxon>
        <taxon>Spermatophyta</taxon>
        <taxon>Magnoliopsida</taxon>
        <taxon>eudicotyledons</taxon>
        <taxon>Gunneridae</taxon>
        <taxon>Pentapetalae</taxon>
        <taxon>rosids</taxon>
        <taxon>fabids</taxon>
        <taxon>Malpighiales</taxon>
        <taxon>Salicaceae</taxon>
        <taxon>Flacourtieae</taxon>
        <taxon>Dovyalis</taxon>
    </lineage>
</organism>
<dbReference type="GO" id="GO:0042054">
    <property type="term" value="F:histone methyltransferase activity"/>
    <property type="evidence" value="ECO:0007669"/>
    <property type="project" value="TreeGrafter"/>
</dbReference>
<evidence type="ECO:0000256" key="2">
    <source>
        <dbReference type="ARBA" id="ARBA00023242"/>
    </source>
</evidence>
<evidence type="ECO:0000259" key="5">
    <source>
        <dbReference type="PROSITE" id="PS51015"/>
    </source>
</evidence>